<organism evidence="1">
    <name type="scientific">viral metagenome</name>
    <dbReference type="NCBI Taxonomy" id="1070528"/>
    <lineage>
        <taxon>unclassified sequences</taxon>
        <taxon>metagenomes</taxon>
        <taxon>organismal metagenomes</taxon>
    </lineage>
</organism>
<accession>A0A6C0J7F5</accession>
<evidence type="ECO:0000313" key="1">
    <source>
        <dbReference type="EMBL" id="QHT99563.1"/>
    </source>
</evidence>
<proteinExistence type="predicted"/>
<sequence length="247" mass="29003">MSNYNETFMTLPDDFHQKAISFFSQRFEDCEQDDISEMIHDMNHLFVQKSFNYNQEQQHDEPVQKQKGTRKVSAYNMWKKSKQGGDWSSLDDDTKMMFQQQADEVNSNRHQTVVSTNGSCEPKNKRRVSAYNLWKKSKTGGNWNNMTDEEKSEWYNQANELNSDFVPAAPKAQTKKFDIAYESHKIALKYLRTNKIGYSFPTWRSLSTSSKELWADFARENLDDSLDRQTIYSGADNFEDELQQLKD</sequence>
<dbReference type="EMBL" id="MN740310">
    <property type="protein sequence ID" value="QHT99563.1"/>
    <property type="molecule type" value="Genomic_DNA"/>
</dbReference>
<dbReference type="InterPro" id="IPR036910">
    <property type="entry name" value="HMG_box_dom_sf"/>
</dbReference>
<protein>
    <submittedName>
        <fullName evidence="1">Uncharacterized protein</fullName>
    </submittedName>
</protein>
<dbReference type="AlphaFoldDB" id="A0A6C0J7F5"/>
<reference evidence="1" key="1">
    <citation type="journal article" date="2020" name="Nature">
        <title>Giant virus diversity and host interactions through global metagenomics.</title>
        <authorList>
            <person name="Schulz F."/>
            <person name="Roux S."/>
            <person name="Paez-Espino D."/>
            <person name="Jungbluth S."/>
            <person name="Walsh D.A."/>
            <person name="Denef V.J."/>
            <person name="McMahon K.D."/>
            <person name="Konstantinidis K.T."/>
            <person name="Eloe-Fadrosh E.A."/>
            <person name="Kyrpides N.C."/>
            <person name="Woyke T."/>
        </authorList>
    </citation>
    <scope>NUCLEOTIDE SEQUENCE</scope>
    <source>
        <strain evidence="1">GVMAG-M-3300025727-45</strain>
    </source>
</reference>
<dbReference type="SUPFAM" id="SSF47095">
    <property type="entry name" value="HMG-box"/>
    <property type="match status" value="1"/>
</dbReference>
<name>A0A6C0J7F5_9ZZZZ</name>